<evidence type="ECO:0000256" key="3">
    <source>
        <dbReference type="ARBA" id="ARBA00022801"/>
    </source>
</evidence>
<dbReference type="Gene3D" id="3.40.630.40">
    <property type="entry name" value="Zn-dependent exopeptidases"/>
    <property type="match status" value="1"/>
</dbReference>
<dbReference type="PANTHER" id="PTHR30404:SF0">
    <property type="entry name" value="N-ACETYLMURAMOYL-L-ALANINE AMIDASE AMIC"/>
    <property type="match status" value="1"/>
</dbReference>
<comment type="catalytic activity">
    <reaction evidence="1">
        <text>Hydrolyzes the link between N-acetylmuramoyl residues and L-amino acid residues in certain cell-wall glycopeptides.</text>
        <dbReference type="EC" id="3.5.1.28"/>
    </reaction>
</comment>
<dbReference type="RefSeq" id="WP_005865278.1">
    <property type="nucleotide sequence ID" value="NZ_CACVBB010000003.1"/>
</dbReference>
<gene>
    <name evidence="5" type="ORF">HWV54_00460</name>
</gene>
<protein>
    <recommendedName>
        <fullName evidence="2">N-acetylmuramoyl-L-alanine amidase</fullName>
        <ecNumber evidence="2">3.5.1.28</ecNumber>
    </recommendedName>
</protein>
<evidence type="ECO:0000313" key="6">
    <source>
        <dbReference type="Proteomes" id="UP000509443"/>
    </source>
</evidence>
<dbReference type="EC" id="3.5.1.28" evidence="2"/>
<evidence type="ECO:0000313" key="5">
    <source>
        <dbReference type="EMBL" id="QLC51460.1"/>
    </source>
</evidence>
<evidence type="ECO:0000259" key="4">
    <source>
        <dbReference type="SMART" id="SM00646"/>
    </source>
</evidence>
<keyword evidence="6" id="KW-1185">Reference proteome</keyword>
<evidence type="ECO:0000256" key="1">
    <source>
        <dbReference type="ARBA" id="ARBA00001561"/>
    </source>
</evidence>
<dbReference type="PANTHER" id="PTHR30404">
    <property type="entry name" value="N-ACETYLMURAMOYL-L-ALANINE AMIDASE"/>
    <property type="match status" value="1"/>
</dbReference>
<dbReference type="SMART" id="SM00646">
    <property type="entry name" value="Ami_3"/>
    <property type="match status" value="1"/>
</dbReference>
<keyword evidence="3" id="KW-0378">Hydrolase</keyword>
<feature type="domain" description="MurNAc-LAA" evidence="4">
    <location>
        <begin position="241"/>
        <end position="395"/>
    </location>
</feature>
<accession>A0ABX6QF25</accession>
<dbReference type="SUPFAM" id="SSF53187">
    <property type="entry name" value="Zn-dependent exopeptidases"/>
    <property type="match status" value="1"/>
</dbReference>
<sequence>MIKGISSKKSKAVYWDIILYVSCCLLFFASQTNIQAADALKLINLRTIGDKAHTRIIAVFNAEPNAHLQILDKPTRLIINLPTVDFSAQNTVLKKQNTLSNMWSDIRYGFSDIRTSRIILTSKFAFVVEKSTVQKLENGLWQLLIDISKSTQEKFNEAFEKQQKVNLYTKTQRMPIRNFRVVLDPGHGGIDGGAQGISGILEKDITLAFARVLRDELKKDSHITVALTRDSDVFLKLSERVKKAQEFNADLFISIHADTIKVHSLRGATVYTISDKASDAIAKSLAENENKVDLLDGSLSDESLEVTDILMDLTRRETHAFSVNFANSVVSNLLKNNINLINNPHRYADFQVLRASDIPSVLIEIGYLSNKEDEKLLNNPQWRKQMAVSIAHSIRQFTEYKQKITQPL</sequence>
<organism evidence="5 6">
    <name type="scientific">Bartonella alsatica</name>
    <dbReference type="NCBI Taxonomy" id="52764"/>
    <lineage>
        <taxon>Bacteria</taxon>
        <taxon>Pseudomonadati</taxon>
        <taxon>Pseudomonadota</taxon>
        <taxon>Alphaproteobacteria</taxon>
        <taxon>Hyphomicrobiales</taxon>
        <taxon>Bartonellaceae</taxon>
        <taxon>Bartonella</taxon>
    </lineage>
</organism>
<dbReference type="InterPro" id="IPR050695">
    <property type="entry name" value="N-acetylmuramoyl_amidase_3"/>
</dbReference>
<dbReference type="InterPro" id="IPR002508">
    <property type="entry name" value="MurNAc-LAA_cat"/>
</dbReference>
<dbReference type="Gene3D" id="2.60.40.3500">
    <property type="match status" value="1"/>
</dbReference>
<dbReference type="Proteomes" id="UP000509443">
    <property type="component" value="Chromosome"/>
</dbReference>
<name>A0ABX6QF25_9HYPH</name>
<evidence type="ECO:0000256" key="2">
    <source>
        <dbReference type="ARBA" id="ARBA00011901"/>
    </source>
</evidence>
<reference evidence="5 6" key="1">
    <citation type="submission" date="2020-06" db="EMBL/GenBank/DDBJ databases">
        <title>Complete closed genome sequence of Bartonella alsatica CIP 105477.</title>
        <authorList>
            <person name="Thibau A."/>
            <person name="Schultze T.G."/>
            <person name="Kempf V.A.J."/>
        </authorList>
    </citation>
    <scope>NUCLEOTIDE SEQUENCE [LARGE SCALE GENOMIC DNA]</scope>
    <source>
        <strain evidence="5 6">CIP 105477</strain>
    </source>
</reference>
<dbReference type="CDD" id="cd02696">
    <property type="entry name" value="MurNAc-LAA"/>
    <property type="match status" value="1"/>
</dbReference>
<dbReference type="EMBL" id="CP058235">
    <property type="protein sequence ID" value="QLC51460.1"/>
    <property type="molecule type" value="Genomic_DNA"/>
</dbReference>
<proteinExistence type="predicted"/>
<dbReference type="Pfam" id="PF01520">
    <property type="entry name" value="Amidase_3"/>
    <property type="match status" value="1"/>
</dbReference>